<comment type="caution">
    <text evidence="3">The sequence shown here is derived from an EMBL/GenBank/DDBJ whole genome shotgun (WGS) entry which is preliminary data.</text>
</comment>
<dbReference type="Proteomes" id="UP000766595">
    <property type="component" value="Unassembled WGS sequence"/>
</dbReference>
<dbReference type="PANTHER" id="PTHR43767:SF1">
    <property type="entry name" value="NONRIBOSOMAL PEPTIDE SYNTHASE PES1 (EUROFUNG)-RELATED"/>
    <property type="match status" value="1"/>
</dbReference>
<dbReference type="PROSITE" id="PS00455">
    <property type="entry name" value="AMP_BINDING"/>
    <property type="match status" value="1"/>
</dbReference>
<dbReference type="Gene3D" id="3.40.50.12780">
    <property type="entry name" value="N-terminal domain of ligase-like"/>
    <property type="match status" value="1"/>
</dbReference>
<evidence type="ECO:0000259" key="2">
    <source>
        <dbReference type="Pfam" id="PF13193"/>
    </source>
</evidence>
<dbReference type="SUPFAM" id="SSF56801">
    <property type="entry name" value="Acetyl-CoA synthetase-like"/>
    <property type="match status" value="1"/>
</dbReference>
<dbReference type="RefSeq" id="WP_261966578.1">
    <property type="nucleotide sequence ID" value="NZ_JAHHZF010000001.1"/>
</dbReference>
<dbReference type="InterPro" id="IPR020845">
    <property type="entry name" value="AMP-binding_CS"/>
</dbReference>
<dbReference type="InterPro" id="IPR042099">
    <property type="entry name" value="ANL_N_sf"/>
</dbReference>
<keyword evidence="4" id="KW-1185">Reference proteome</keyword>
<dbReference type="InterPro" id="IPR045851">
    <property type="entry name" value="AMP-bd_C_sf"/>
</dbReference>
<name>A0A947D098_9HYPH</name>
<proteinExistence type="predicted"/>
<dbReference type="EMBL" id="JAHHZF010000001">
    <property type="protein sequence ID" value="MBT9287873.1"/>
    <property type="molecule type" value="Genomic_DNA"/>
</dbReference>
<dbReference type="InterPro" id="IPR025110">
    <property type="entry name" value="AMP-bd_C"/>
</dbReference>
<feature type="domain" description="AMP-binding enzyme C-terminal" evidence="2">
    <location>
        <begin position="444"/>
        <end position="525"/>
    </location>
</feature>
<dbReference type="PANTHER" id="PTHR43767">
    <property type="entry name" value="LONG-CHAIN-FATTY-ACID--COA LIGASE"/>
    <property type="match status" value="1"/>
</dbReference>
<dbReference type="InterPro" id="IPR000873">
    <property type="entry name" value="AMP-dep_synth/lig_dom"/>
</dbReference>
<evidence type="ECO:0000259" key="1">
    <source>
        <dbReference type="Pfam" id="PF00501"/>
    </source>
</evidence>
<feature type="domain" description="AMP-dependent synthetase/ligase" evidence="1">
    <location>
        <begin position="24"/>
        <end position="381"/>
    </location>
</feature>
<dbReference type="AlphaFoldDB" id="A0A947D098"/>
<evidence type="ECO:0000313" key="4">
    <source>
        <dbReference type="Proteomes" id="UP000766595"/>
    </source>
</evidence>
<dbReference type="Gene3D" id="3.30.300.30">
    <property type="match status" value="1"/>
</dbReference>
<reference evidence="3 4" key="1">
    <citation type="submission" date="2021-06" db="EMBL/GenBank/DDBJ databases">
        <authorList>
            <person name="Grouzdev D.S."/>
            <person name="Koziaeva V."/>
        </authorList>
    </citation>
    <scope>NUCLEOTIDE SEQUENCE [LARGE SCALE GENOMIC DNA]</scope>
    <source>
        <strain evidence="3 4">22</strain>
    </source>
</reference>
<sequence length="555" mass="60160">MTETVPQIVHAALRTVPQTVHAAFRQAAARWPDRPFLAVLPETAERYGIEAGEITYAAAAAVVERLSAAWARAGFGRSHRVALLTENRPIYFLTWFALNRLGISVVPINPDLRSAELEYLIGHSEIAAAVVLPERMADIRAAAEVAGRTVAVVAPGEAPERAPFDPPRPGTPDADTECGLLYTSGTTGRPKGCVLPNEYFLEAGRWYAETGGLIALEEGVERMITPLPVFHMNAMAYSAMAMLMTGGCLIAVDRFHPKSWWDNVRDSRATVLHYLGVMPAMLMAAPEDPSDRAHTVRFGFGAGVPRDLQAPFEARFGFPLIEAWAMTETGAGAVIAATEEPRHVGTNCFGRAHPTIATRIIAEDGTEAAVDQPGELLVRRAGPEPRFGFFREYLKDPEASAEAWSDGWFHTGDVVRRGPDGSFHFVDRKKNVIRRSGENIAAVEVEAVLLRHPAVKAAAVAATPDPVRGDEVFALIVPHEKPADPQAAVRLAGDVVAHCLGRLAYYKAPGWIAFAEALPLTSTQKIQRGELKTAVAERMAAGDVHDTRALKKRTA</sequence>
<dbReference type="InterPro" id="IPR050237">
    <property type="entry name" value="ATP-dep_AMP-bd_enzyme"/>
</dbReference>
<organism evidence="3 4">
    <name type="scientific">Prosthecodimorpha staleyi</name>
    <dbReference type="NCBI Taxonomy" id="2840188"/>
    <lineage>
        <taxon>Bacteria</taxon>
        <taxon>Pseudomonadati</taxon>
        <taxon>Pseudomonadota</taxon>
        <taxon>Alphaproteobacteria</taxon>
        <taxon>Hyphomicrobiales</taxon>
        <taxon>Ancalomicrobiaceae</taxon>
        <taxon>Prosthecodimorpha</taxon>
    </lineage>
</organism>
<gene>
    <name evidence="3" type="ORF">KL771_00290</name>
</gene>
<evidence type="ECO:0000313" key="3">
    <source>
        <dbReference type="EMBL" id="MBT9287873.1"/>
    </source>
</evidence>
<dbReference type="Pfam" id="PF00501">
    <property type="entry name" value="AMP-binding"/>
    <property type="match status" value="1"/>
</dbReference>
<dbReference type="GO" id="GO:0016878">
    <property type="term" value="F:acid-thiol ligase activity"/>
    <property type="evidence" value="ECO:0007669"/>
    <property type="project" value="UniProtKB-ARBA"/>
</dbReference>
<dbReference type="Pfam" id="PF13193">
    <property type="entry name" value="AMP-binding_C"/>
    <property type="match status" value="1"/>
</dbReference>
<accession>A0A947D098</accession>
<protein>
    <submittedName>
        <fullName evidence="3">AMP-binding protein</fullName>
    </submittedName>
</protein>